<dbReference type="PANTHER" id="PTHR33986">
    <property type="entry name" value="OS02G0535700 PROTEIN"/>
    <property type="match status" value="1"/>
</dbReference>
<dbReference type="Pfam" id="PF06258">
    <property type="entry name" value="Mito_fiss_Elm1"/>
    <property type="match status" value="2"/>
</dbReference>
<dbReference type="EMBL" id="JAEACU010000012">
    <property type="protein sequence ID" value="KAH7512198.1"/>
    <property type="molecule type" value="Genomic_DNA"/>
</dbReference>
<dbReference type="InterPro" id="IPR009367">
    <property type="entry name" value="Elm1-like"/>
</dbReference>
<accession>A0A978UBQ5</accession>
<sequence length="472" mass="52888">MRPIRLPEPPTGFSGMPEIFEGGISGVIRRAVVIGNGFAGSENQSIGLVRALGLSGRQSFYRISRPRGGINEWLHWLPVSLHKKFERIVRRIRGLNRVQPLSHGINGLSDVLEADAKQIANMARETFDRDGPLLVVASGRDTIDVASSIKRLAPENVFVVQIQHPRSRLNRFDLVITPRHDYYPLTPHAQAQIPWFLRRWVTPREPPGKNVVLTVGALHQADSAALRSAASAWHDELALLPKPLLVVNIGGPSSKVLDPELVIVFICSNYKHIIVDGWFRYFDKSRADIVRNYQAMIYCMEALIKPCIVLTICNCPYGVDLAKQLASTLHDVLWSCGSVRMSFSRRTPEKVSKILVKEFSTNPKVYIWDGKGSNPHMGHLAWADAFVITADSVSMLSEACSTGKPVYVIGAERCTWKFADFQKSLQEQRVVRPFTSQEDISNSWSYSPLNDTAEAANRVNMALAERGWRIRK</sequence>
<evidence type="ECO:0000313" key="2">
    <source>
        <dbReference type="Proteomes" id="UP000813462"/>
    </source>
</evidence>
<gene>
    <name evidence="1" type="ORF">FEM48_Zijuj12G0065200</name>
</gene>
<evidence type="ECO:0008006" key="3">
    <source>
        <dbReference type="Google" id="ProtNLM"/>
    </source>
</evidence>
<dbReference type="GO" id="GO:0005741">
    <property type="term" value="C:mitochondrial outer membrane"/>
    <property type="evidence" value="ECO:0007669"/>
    <property type="project" value="TreeGrafter"/>
</dbReference>
<dbReference type="Proteomes" id="UP000813462">
    <property type="component" value="Unassembled WGS sequence"/>
</dbReference>
<name>A0A978UBQ5_ZIZJJ</name>
<reference evidence="1" key="1">
    <citation type="journal article" date="2021" name="Front. Plant Sci.">
        <title>Chromosome-Scale Genome Assembly for Chinese Sour Jujube and Insights Into Its Genome Evolution and Domestication Signature.</title>
        <authorList>
            <person name="Shen L.-Y."/>
            <person name="Luo H."/>
            <person name="Wang X.-L."/>
            <person name="Wang X.-M."/>
            <person name="Qiu X.-J."/>
            <person name="Liu H."/>
            <person name="Zhou S.-S."/>
            <person name="Jia K.-H."/>
            <person name="Nie S."/>
            <person name="Bao Y.-T."/>
            <person name="Zhang R.-G."/>
            <person name="Yun Q.-Z."/>
            <person name="Chai Y.-H."/>
            <person name="Lu J.-Y."/>
            <person name="Li Y."/>
            <person name="Zhao S.-W."/>
            <person name="Mao J.-F."/>
            <person name="Jia S.-G."/>
            <person name="Mao Y.-M."/>
        </authorList>
    </citation>
    <scope>NUCLEOTIDE SEQUENCE</scope>
    <source>
        <strain evidence="1">AT0</strain>
        <tissue evidence="1">Leaf</tissue>
    </source>
</reference>
<evidence type="ECO:0000313" key="1">
    <source>
        <dbReference type="EMBL" id="KAH7512198.1"/>
    </source>
</evidence>
<comment type="caution">
    <text evidence="1">The sequence shown here is derived from an EMBL/GenBank/DDBJ whole genome shotgun (WGS) entry which is preliminary data.</text>
</comment>
<proteinExistence type="predicted"/>
<protein>
    <recommendedName>
        <fullName evidence="3">Mitochondrial fission protein ELM1</fullName>
    </recommendedName>
</protein>
<dbReference type="SUPFAM" id="SSF53756">
    <property type="entry name" value="UDP-Glycosyltransferase/glycogen phosphorylase"/>
    <property type="match status" value="1"/>
</dbReference>
<dbReference type="AlphaFoldDB" id="A0A978UBQ5"/>
<dbReference type="PANTHER" id="PTHR33986:SF15">
    <property type="entry name" value="MITOCHONDRIAL FISSION PROTEIN ELM1"/>
    <property type="match status" value="1"/>
</dbReference>
<dbReference type="GO" id="GO:0000266">
    <property type="term" value="P:mitochondrial fission"/>
    <property type="evidence" value="ECO:0007669"/>
    <property type="project" value="TreeGrafter"/>
</dbReference>
<organism evidence="1 2">
    <name type="scientific">Ziziphus jujuba var. spinosa</name>
    <dbReference type="NCBI Taxonomy" id="714518"/>
    <lineage>
        <taxon>Eukaryota</taxon>
        <taxon>Viridiplantae</taxon>
        <taxon>Streptophyta</taxon>
        <taxon>Embryophyta</taxon>
        <taxon>Tracheophyta</taxon>
        <taxon>Spermatophyta</taxon>
        <taxon>Magnoliopsida</taxon>
        <taxon>eudicotyledons</taxon>
        <taxon>Gunneridae</taxon>
        <taxon>Pentapetalae</taxon>
        <taxon>rosids</taxon>
        <taxon>fabids</taxon>
        <taxon>Rosales</taxon>
        <taxon>Rhamnaceae</taxon>
        <taxon>Paliureae</taxon>
        <taxon>Ziziphus</taxon>
    </lineage>
</organism>